<gene>
    <name evidence="2" type="ORF">NDO55_04095</name>
</gene>
<dbReference type="AlphaFoldDB" id="A0A9X2EFI2"/>
<reference evidence="2" key="1">
    <citation type="submission" date="2022-06" db="EMBL/GenBank/DDBJ databases">
        <title>Sphingomicrobium sedimins sp. nov., a marine bacterium isolated from tidal flat.</title>
        <authorList>
            <person name="Kim C.-H."/>
            <person name="Yoo Y."/>
            <person name="Kim J.-J."/>
        </authorList>
    </citation>
    <scope>NUCLEOTIDE SEQUENCE</scope>
    <source>
        <strain evidence="2">GRR-S6-50</strain>
    </source>
</reference>
<evidence type="ECO:0000313" key="3">
    <source>
        <dbReference type="Proteomes" id="UP001155128"/>
    </source>
</evidence>
<proteinExistence type="predicted"/>
<accession>A0A9X2EFI2</accession>
<dbReference type="PROSITE" id="PS50075">
    <property type="entry name" value="CARRIER"/>
    <property type="match status" value="1"/>
</dbReference>
<dbReference type="InterPro" id="IPR036736">
    <property type="entry name" value="ACP-like_sf"/>
</dbReference>
<dbReference type="Pfam" id="PF00550">
    <property type="entry name" value="PP-binding"/>
    <property type="match status" value="1"/>
</dbReference>
<comment type="caution">
    <text evidence="2">The sequence shown here is derived from an EMBL/GenBank/DDBJ whole genome shotgun (WGS) entry which is preliminary data.</text>
</comment>
<keyword evidence="3" id="KW-1185">Reference proteome</keyword>
<dbReference type="EMBL" id="JAMSHT010000001">
    <property type="protein sequence ID" value="MCM8556998.1"/>
    <property type="molecule type" value="Genomic_DNA"/>
</dbReference>
<dbReference type="RefSeq" id="WP_252112681.1">
    <property type="nucleotide sequence ID" value="NZ_JAMSHT010000001.1"/>
</dbReference>
<evidence type="ECO:0000259" key="1">
    <source>
        <dbReference type="PROSITE" id="PS50075"/>
    </source>
</evidence>
<feature type="domain" description="Carrier" evidence="1">
    <location>
        <begin position="14"/>
        <end position="95"/>
    </location>
</feature>
<protein>
    <submittedName>
        <fullName evidence="2">Phosphopantetheine-binding protein</fullName>
    </submittedName>
</protein>
<dbReference type="SUPFAM" id="SSF47336">
    <property type="entry name" value="ACP-like"/>
    <property type="match status" value="1"/>
</dbReference>
<sequence>MTADARIDADSDRAIVDRSVDQLLVEIVGLSADDVAAFEENTELFGALPEFDSMAVAQFLTALEERLGILIEDDDVEAEDFLTYGRLTAFAERLALG</sequence>
<organism evidence="2 3">
    <name type="scientific">Sphingomicrobium sediminis</name>
    <dbReference type="NCBI Taxonomy" id="2950949"/>
    <lineage>
        <taxon>Bacteria</taxon>
        <taxon>Pseudomonadati</taxon>
        <taxon>Pseudomonadota</taxon>
        <taxon>Alphaproteobacteria</taxon>
        <taxon>Sphingomonadales</taxon>
        <taxon>Sphingomonadaceae</taxon>
        <taxon>Sphingomicrobium</taxon>
    </lineage>
</organism>
<dbReference type="Gene3D" id="1.10.1200.10">
    <property type="entry name" value="ACP-like"/>
    <property type="match status" value="1"/>
</dbReference>
<dbReference type="InterPro" id="IPR009081">
    <property type="entry name" value="PP-bd_ACP"/>
</dbReference>
<evidence type="ECO:0000313" key="2">
    <source>
        <dbReference type="EMBL" id="MCM8556998.1"/>
    </source>
</evidence>
<name>A0A9X2EFI2_9SPHN</name>
<dbReference type="Proteomes" id="UP001155128">
    <property type="component" value="Unassembled WGS sequence"/>
</dbReference>